<feature type="region of interest" description="Disordered" evidence="1">
    <location>
        <begin position="1"/>
        <end position="30"/>
    </location>
</feature>
<dbReference type="EMBL" id="MNAD01000453">
    <property type="protein sequence ID" value="OJT12722.1"/>
    <property type="molecule type" value="Genomic_DNA"/>
</dbReference>
<evidence type="ECO:0000313" key="2">
    <source>
        <dbReference type="EMBL" id="OJT12722.1"/>
    </source>
</evidence>
<accession>A0A1M2VYY5</accession>
<feature type="region of interest" description="Disordered" evidence="1">
    <location>
        <begin position="127"/>
        <end position="189"/>
    </location>
</feature>
<evidence type="ECO:0000313" key="3">
    <source>
        <dbReference type="Proteomes" id="UP000184267"/>
    </source>
</evidence>
<dbReference type="AlphaFoldDB" id="A0A1M2VYY5"/>
<dbReference type="Proteomes" id="UP000184267">
    <property type="component" value="Unassembled WGS sequence"/>
</dbReference>
<proteinExistence type="predicted"/>
<evidence type="ECO:0000256" key="1">
    <source>
        <dbReference type="SAM" id="MobiDB-lite"/>
    </source>
</evidence>
<feature type="region of interest" description="Disordered" evidence="1">
    <location>
        <begin position="47"/>
        <end position="81"/>
    </location>
</feature>
<gene>
    <name evidence="2" type="ORF">TRAPUB_10750</name>
</gene>
<organism evidence="2 3">
    <name type="scientific">Trametes pubescens</name>
    <name type="common">White-rot fungus</name>
    <dbReference type="NCBI Taxonomy" id="154538"/>
    <lineage>
        <taxon>Eukaryota</taxon>
        <taxon>Fungi</taxon>
        <taxon>Dikarya</taxon>
        <taxon>Basidiomycota</taxon>
        <taxon>Agaricomycotina</taxon>
        <taxon>Agaricomycetes</taxon>
        <taxon>Polyporales</taxon>
        <taxon>Polyporaceae</taxon>
        <taxon>Trametes</taxon>
    </lineage>
</organism>
<reference evidence="2 3" key="1">
    <citation type="submission" date="2016-10" db="EMBL/GenBank/DDBJ databases">
        <title>Genome sequence of the basidiomycete white-rot fungus Trametes pubescens.</title>
        <authorList>
            <person name="Makela M.R."/>
            <person name="Granchi Z."/>
            <person name="Peng M."/>
            <person name="De Vries R.P."/>
            <person name="Grigoriev I."/>
            <person name="Riley R."/>
            <person name="Hilden K."/>
        </authorList>
    </citation>
    <scope>NUCLEOTIDE SEQUENCE [LARGE SCALE GENOMIC DNA]</scope>
    <source>
        <strain evidence="2 3">FBCC735</strain>
    </source>
</reference>
<protein>
    <submittedName>
        <fullName evidence="2">Uncharacterized protein</fullName>
    </submittedName>
</protein>
<comment type="caution">
    <text evidence="2">The sequence shown here is derived from an EMBL/GenBank/DDBJ whole genome shotgun (WGS) entry which is preliminary data.</text>
</comment>
<keyword evidence="3" id="KW-1185">Reference proteome</keyword>
<name>A0A1M2VYY5_TRAPU</name>
<feature type="compositionally biased region" description="Low complexity" evidence="1">
    <location>
        <begin position="67"/>
        <end position="81"/>
    </location>
</feature>
<sequence>MAVTRELSASGPPRPVQSRSPDTRPSGRNEVVAADATRWGTCSSLIALPNHGARDARPHQPRPVSQARGPQRGPRSSRPAQRVPFFPILVCGSSPSCIYAGPEPLDNSYSLTPSDLKNCACDRDRACDSDPDSDLETLQRPRPRPSTVSPTFDYIPDSHPRPRPASAPPRPFPDGVRDSPNRASLCMWHPPPKAPNSVLPSPSWPGAISSLSPPCVPAALVGNSGSYSILLASYKSPFGSRPLGPSTPTS</sequence>
<feature type="compositionally biased region" description="Pro residues" evidence="1">
    <location>
        <begin position="163"/>
        <end position="172"/>
    </location>
</feature>